<protein>
    <recommendedName>
        <fullName evidence="1">Filamentous haemagglutinin FhaB/tRNA nuclease CdiA-like TPS domain-containing protein</fullName>
    </recommendedName>
</protein>
<sequence>MSWPPNAPLGFSSPALIAGAGILLCASTLRADIATDGSLGPMVQLAGPDMRIGAELGQTRGGNLFHSFQRFNIPTNQSATFTGPDSIQNIISRVTGGEISYIDGTLRSEVGQADLYLINPAGVVMGPNASVDVPASLHVSTADELRFSDGSRFSARDPGASTLTLAAPEAFGFLGQQPAANLQINGSRLEVQPGKTLSLSAGDLSIQGAGVQPARIKAPGGTIQLAALGDSAGVVSMSQPATITDDAVAHSGQLEIASAGLDARGEGGGLIALQAGTAHLIDTQFSVENQGTTDSHGGISARIGGDFNLNDSDLFADTAAGGRGGSIDIEAGNLHMVNSQLTSDSYLTDSMPTSVPMGAAGGISIKVDGLLQLRNESVIQSKTDTDGNAGRIDIVASVIALDASDMSARTDGIGTAGDVRLFASDAIYLANGSAISALSSYSAEYPRLGEAGHIHIETDTLSLLDSSIDVPSGNLAKAGVIEVIANRIHADSTIDASGFFHGLTVFDTNNVAASFGPVGPIDLTADGQSGDILLTASDIVFDHGAKAAINTNAGDGGSLHIRADTLALLNGSQFQATTSGRGQGGTIDLEVGGTFIIEGGQPTEGFTLSGGILTSSAALNLPGRPSKTGSAGPITISADTLIIGQDSRISSESISNGSSGPISITVGTLEARNGGWISSGTLGQGTAAPILIEASELVHVHSTHPTFFLRGSHIGADSGFQLRGGASGLVQIAAPTIIVEQGGEISSATYGGGAGGAINLINISELTLLSGGNMSSSTYGTQSAGTINIQSDSILINGEQANLYFSETGIFSESERSATGNAGNIHIEASSLLLTGGAKISTESQQADAGPIQISGGYLWLQDSQITTSAEGLLGNGGDITLTPEQLILEGGFIRANTRAANASGGDIHIGSQALIASGNQIEIGGNERQVFSPGSGRNIIQAAAPQGVQGEISVTTPELDMTASLVPLRAPFQDTNAILSDLCQLTDTREASALIELGSGGLPPDAGEPLPATLGSERLQRLLRATR</sequence>
<dbReference type="EMBL" id="CP121472">
    <property type="protein sequence ID" value="WPL17927.1"/>
    <property type="molecule type" value="Genomic_DNA"/>
</dbReference>
<evidence type="ECO:0000259" key="1">
    <source>
        <dbReference type="SMART" id="SM00912"/>
    </source>
</evidence>
<organism evidence="2 3">
    <name type="scientific">Thiorhodovibrio winogradskyi</name>
    <dbReference type="NCBI Taxonomy" id="77007"/>
    <lineage>
        <taxon>Bacteria</taxon>
        <taxon>Pseudomonadati</taxon>
        <taxon>Pseudomonadota</taxon>
        <taxon>Gammaproteobacteria</taxon>
        <taxon>Chromatiales</taxon>
        <taxon>Chromatiaceae</taxon>
        <taxon>Thiorhodovibrio</taxon>
    </lineage>
</organism>
<proteinExistence type="predicted"/>
<dbReference type="NCBIfam" id="TIGR01901">
    <property type="entry name" value="adhes_NPXG"/>
    <property type="match status" value="1"/>
</dbReference>
<name>A0ABZ0SAM2_9GAMM</name>
<accession>A0ABZ0SAM2</accession>
<dbReference type="Proteomes" id="UP001432180">
    <property type="component" value="Chromosome"/>
</dbReference>
<dbReference type="Pfam" id="PF05860">
    <property type="entry name" value="TPS"/>
    <property type="match status" value="1"/>
</dbReference>
<reference evidence="2 3" key="1">
    <citation type="journal article" date="2023" name="Microorganisms">
        <title>Thiorhodovibrio frisius and Trv. litoralis spp. nov., Two Novel Members from a Clade of Fastidious Purple Sulfur Bacteria That Exhibit Unique Red-Shifted Light-Harvesting Capabilities.</title>
        <authorList>
            <person name="Methner A."/>
            <person name="Kuzyk S.B."/>
            <person name="Petersen J."/>
            <person name="Bauer S."/>
            <person name="Brinkmann H."/>
            <person name="Sichau K."/>
            <person name="Wanner G."/>
            <person name="Wolf J."/>
            <person name="Neumann-Schaal M."/>
            <person name="Henke P."/>
            <person name="Tank M."/>
            <person name="Sproer C."/>
            <person name="Bunk B."/>
            <person name="Overmann J."/>
        </authorList>
    </citation>
    <scope>NUCLEOTIDE SEQUENCE [LARGE SCALE GENOMIC DNA]</scope>
    <source>
        <strain evidence="2 3">DSM 6702</strain>
    </source>
</reference>
<evidence type="ECO:0000313" key="3">
    <source>
        <dbReference type="Proteomes" id="UP001432180"/>
    </source>
</evidence>
<gene>
    <name evidence="2" type="ORF">Thiowin_02970</name>
</gene>
<evidence type="ECO:0000313" key="2">
    <source>
        <dbReference type="EMBL" id="WPL17927.1"/>
    </source>
</evidence>
<dbReference type="InterPro" id="IPR008638">
    <property type="entry name" value="FhaB/CdiA-like_TPS"/>
</dbReference>
<dbReference type="SUPFAM" id="SSF51126">
    <property type="entry name" value="Pectin lyase-like"/>
    <property type="match status" value="2"/>
</dbReference>
<dbReference type="SMART" id="SM00912">
    <property type="entry name" value="Haemagg_act"/>
    <property type="match status" value="1"/>
</dbReference>
<feature type="domain" description="Filamentous haemagglutinin FhaB/tRNA nuclease CdiA-like TPS" evidence="1">
    <location>
        <begin position="34"/>
        <end position="148"/>
    </location>
</feature>
<dbReference type="Gene3D" id="2.160.20.10">
    <property type="entry name" value="Single-stranded right-handed beta-helix, Pectin lyase-like"/>
    <property type="match status" value="3"/>
</dbReference>
<dbReference type="InterPro" id="IPR012334">
    <property type="entry name" value="Pectin_lyas_fold"/>
</dbReference>
<keyword evidence="3" id="KW-1185">Reference proteome</keyword>
<dbReference type="RefSeq" id="WP_328983727.1">
    <property type="nucleotide sequence ID" value="NZ_CP121472.1"/>
</dbReference>
<dbReference type="InterPro" id="IPR011050">
    <property type="entry name" value="Pectin_lyase_fold/virulence"/>
</dbReference>